<organism evidence="2 3">
    <name type="scientific">Brevundimonas phage vB_BpoS-Domovoi</name>
    <dbReference type="NCBI Taxonomy" id="2948598"/>
    <lineage>
        <taxon>Viruses</taxon>
        <taxon>Duplodnaviria</taxon>
        <taxon>Heunggongvirae</taxon>
        <taxon>Uroviricota</taxon>
        <taxon>Caudoviricetes</taxon>
        <taxon>Jeanschmidtviridae</taxon>
        <taxon>Marchewkavirus</taxon>
        <taxon>Marchewkavirus domovoi</taxon>
    </lineage>
</organism>
<evidence type="ECO:0000313" key="3">
    <source>
        <dbReference type="Proteomes" id="UP001057221"/>
    </source>
</evidence>
<accession>A0A9E7MPI0</accession>
<keyword evidence="3" id="KW-1185">Reference proteome</keyword>
<dbReference type="Proteomes" id="UP001057221">
    <property type="component" value="Segment"/>
</dbReference>
<proteinExistence type="predicted"/>
<feature type="region of interest" description="Disordered" evidence="1">
    <location>
        <begin position="1"/>
        <end position="20"/>
    </location>
</feature>
<evidence type="ECO:0000256" key="1">
    <source>
        <dbReference type="SAM" id="MobiDB-lite"/>
    </source>
</evidence>
<dbReference type="EMBL" id="ON529855">
    <property type="protein sequence ID" value="USN14491.1"/>
    <property type="molecule type" value="Genomic_DNA"/>
</dbReference>
<name>A0A9E7MPI0_9CAUD</name>
<gene>
    <name evidence="2" type="ORF">DOMOVOI_00160</name>
</gene>
<sequence>MKRYSVTDYEDGRSRDLPDLEETAAKTPAGFLALFYRRNRNASRGAFACLGPDADGAYAIYTKAGSYPVERYRPVR</sequence>
<protein>
    <submittedName>
        <fullName evidence="2">Uncharacterized protein</fullName>
    </submittedName>
</protein>
<reference evidence="2 3" key="1">
    <citation type="submission" date="2022-05" db="EMBL/GenBank/DDBJ databases">
        <authorList>
            <person name="Friedrich I."/>
            <person name="Poehlein A."/>
            <person name="Schneider D."/>
            <person name="Hertel R."/>
            <person name="Daniel R."/>
        </authorList>
    </citation>
    <scope>NUCLEOTIDE SEQUENCE [LARGE SCALE GENOMIC DNA]</scope>
</reference>
<evidence type="ECO:0000313" key="2">
    <source>
        <dbReference type="EMBL" id="USN14491.1"/>
    </source>
</evidence>